<dbReference type="AlphaFoldDB" id="A0A8J3K0H5"/>
<accession>A0A8J3K0H5</accession>
<sequence length="135" mass="14712">MASRLNPYISFNGNAREAMEFYQGILGGNLTMSTFGEFGDKDAPYADQIMHAQLESDAGYTLMASDTPPGMAYHPGDNITVSLSGDDGDRLRGYWEKLSEGGTVGVPLEKQMWGDEFGALKDRFGINWMVNIAGS</sequence>
<dbReference type="InterPro" id="IPR029068">
    <property type="entry name" value="Glyas_Bleomycin-R_OHBP_Dase"/>
</dbReference>
<organism evidence="2 3">
    <name type="scientific">Catellatospora chokoriensis</name>
    <dbReference type="NCBI Taxonomy" id="310353"/>
    <lineage>
        <taxon>Bacteria</taxon>
        <taxon>Bacillati</taxon>
        <taxon>Actinomycetota</taxon>
        <taxon>Actinomycetes</taxon>
        <taxon>Micromonosporales</taxon>
        <taxon>Micromonosporaceae</taxon>
        <taxon>Catellatospora</taxon>
    </lineage>
</organism>
<protein>
    <submittedName>
        <fullName evidence="2">VOC family protein</fullName>
    </submittedName>
</protein>
<dbReference type="Gene3D" id="3.10.180.10">
    <property type="entry name" value="2,3-Dihydroxybiphenyl 1,2-Dioxygenase, domain 1"/>
    <property type="match status" value="1"/>
</dbReference>
<name>A0A8J3K0H5_9ACTN</name>
<dbReference type="CDD" id="cd06588">
    <property type="entry name" value="PhnB_like"/>
    <property type="match status" value="1"/>
</dbReference>
<dbReference type="EMBL" id="BONG01000007">
    <property type="protein sequence ID" value="GIF88248.1"/>
    <property type="molecule type" value="Genomic_DNA"/>
</dbReference>
<dbReference type="InterPro" id="IPR004360">
    <property type="entry name" value="Glyas_Fos-R_dOase_dom"/>
</dbReference>
<comment type="caution">
    <text evidence="2">The sequence shown here is derived from an EMBL/GenBank/DDBJ whole genome shotgun (WGS) entry which is preliminary data.</text>
</comment>
<dbReference type="Pfam" id="PF00903">
    <property type="entry name" value="Glyoxalase"/>
    <property type="match status" value="1"/>
</dbReference>
<dbReference type="PANTHER" id="PTHR33990">
    <property type="entry name" value="PROTEIN YJDN-RELATED"/>
    <property type="match status" value="1"/>
</dbReference>
<feature type="domain" description="Glyoxalase/fosfomycin resistance/dioxygenase" evidence="1">
    <location>
        <begin position="5"/>
        <end position="130"/>
    </location>
</feature>
<dbReference type="RefSeq" id="WP_191843832.1">
    <property type="nucleotide sequence ID" value="NZ_BAAALB010000039.1"/>
</dbReference>
<reference evidence="2 3" key="1">
    <citation type="submission" date="2021-01" db="EMBL/GenBank/DDBJ databases">
        <title>Whole genome shotgun sequence of Catellatospora chokoriensis NBRC 107358.</title>
        <authorList>
            <person name="Komaki H."/>
            <person name="Tamura T."/>
        </authorList>
    </citation>
    <scope>NUCLEOTIDE SEQUENCE [LARGE SCALE GENOMIC DNA]</scope>
    <source>
        <strain evidence="2 3">NBRC 107358</strain>
    </source>
</reference>
<keyword evidence="3" id="KW-1185">Reference proteome</keyword>
<gene>
    <name evidence="2" type="primary">phnB</name>
    <name evidence="2" type="ORF">Cch02nite_16920</name>
</gene>
<evidence type="ECO:0000259" key="1">
    <source>
        <dbReference type="Pfam" id="PF00903"/>
    </source>
</evidence>
<dbReference type="InterPro" id="IPR028973">
    <property type="entry name" value="PhnB-like"/>
</dbReference>
<evidence type="ECO:0000313" key="2">
    <source>
        <dbReference type="EMBL" id="GIF88248.1"/>
    </source>
</evidence>
<evidence type="ECO:0000313" key="3">
    <source>
        <dbReference type="Proteomes" id="UP000619293"/>
    </source>
</evidence>
<dbReference type="SUPFAM" id="SSF54593">
    <property type="entry name" value="Glyoxalase/Bleomycin resistance protein/Dihydroxybiphenyl dioxygenase"/>
    <property type="match status" value="1"/>
</dbReference>
<dbReference type="PANTHER" id="PTHR33990:SF1">
    <property type="entry name" value="PROTEIN YJDN"/>
    <property type="match status" value="1"/>
</dbReference>
<dbReference type="Proteomes" id="UP000619293">
    <property type="component" value="Unassembled WGS sequence"/>
</dbReference>
<proteinExistence type="predicted"/>